<evidence type="ECO:0000256" key="1">
    <source>
        <dbReference type="SAM" id="SignalP"/>
    </source>
</evidence>
<keyword evidence="3" id="KW-1185">Reference proteome</keyword>
<evidence type="ECO:0000313" key="3">
    <source>
        <dbReference type="Proteomes" id="UP001221558"/>
    </source>
</evidence>
<dbReference type="PROSITE" id="PS51257">
    <property type="entry name" value="PROKAR_LIPOPROTEIN"/>
    <property type="match status" value="1"/>
</dbReference>
<evidence type="ECO:0000313" key="2">
    <source>
        <dbReference type="EMBL" id="WDF70328.1"/>
    </source>
</evidence>
<sequence>MMIKKNRLFSLFLVVLAIATSCQEDRLDPTDPDNESSYDWSSHTPFRASYFADLLPYFDGYETSPLNIGRLQLDESSCVCISINNPGMLWTHEDGNNVNFVYLVDANTAEIVCRYRVTGASNIDWEDIEIVEDPQSGRAYLYIADTGDNNENRQNVSVYKFEEPVYSSADYGQTLAINSASLERFNFNYPDGSHDVEAMMIDPQNRDIYFITKRDEASKVYVMPHPYQSGQTNITYWVGDLGFREASAASINFAGDKVVIRNRQNLFYWERAADEAIYNTLSRTPSRLPYIGEVQGEAICFDKEDNYYTTSERGNSTTFPPIYKYIKK</sequence>
<proteinExistence type="predicted"/>
<feature type="chain" id="PRO_5046015813" evidence="1">
    <location>
        <begin position="25"/>
        <end position="328"/>
    </location>
</feature>
<dbReference type="Proteomes" id="UP001221558">
    <property type="component" value="Chromosome"/>
</dbReference>
<protein>
    <submittedName>
        <fullName evidence="2">Uncharacterized protein</fullName>
    </submittedName>
</protein>
<dbReference type="SUPFAM" id="SSF63825">
    <property type="entry name" value="YWTD domain"/>
    <property type="match status" value="1"/>
</dbReference>
<gene>
    <name evidence="2" type="ORF">PQ465_08095</name>
</gene>
<dbReference type="RefSeq" id="WP_274269037.1">
    <property type="nucleotide sequence ID" value="NZ_CP117880.1"/>
</dbReference>
<feature type="signal peptide" evidence="1">
    <location>
        <begin position="1"/>
        <end position="24"/>
    </location>
</feature>
<keyword evidence="1" id="KW-0732">Signal</keyword>
<organism evidence="2 3">
    <name type="scientific">Sphingobacterium oryzagri</name>
    <dbReference type="NCBI Taxonomy" id="3025669"/>
    <lineage>
        <taxon>Bacteria</taxon>
        <taxon>Pseudomonadati</taxon>
        <taxon>Bacteroidota</taxon>
        <taxon>Sphingobacteriia</taxon>
        <taxon>Sphingobacteriales</taxon>
        <taxon>Sphingobacteriaceae</taxon>
        <taxon>Sphingobacterium</taxon>
    </lineage>
</organism>
<name>A0ABY7WMC2_9SPHI</name>
<dbReference type="EMBL" id="CP117880">
    <property type="protein sequence ID" value="WDF70328.1"/>
    <property type="molecule type" value="Genomic_DNA"/>
</dbReference>
<reference evidence="2 3" key="1">
    <citation type="submission" date="2023-02" db="EMBL/GenBank/DDBJ databases">
        <title>Genome sequence of Sphingobacterium sp. KACC 22765.</title>
        <authorList>
            <person name="Kim S."/>
            <person name="Heo J."/>
            <person name="Kwon S.-W."/>
        </authorList>
    </citation>
    <scope>NUCLEOTIDE SEQUENCE [LARGE SCALE GENOMIC DNA]</scope>
    <source>
        <strain evidence="2 3">KACC 22765</strain>
    </source>
</reference>
<accession>A0ABY7WMC2</accession>